<gene>
    <name evidence="6" type="primary">ylqF</name>
    <name evidence="6" type="ORF">GCM10022414_33830</name>
</gene>
<dbReference type="InterPro" id="IPR023179">
    <property type="entry name" value="GTP-bd_ortho_bundle_sf"/>
</dbReference>
<comment type="subcellular location">
    <subcellularLocation>
        <location evidence="3">Cytoplasm</location>
    </subcellularLocation>
</comment>
<dbReference type="Proteomes" id="UP001500392">
    <property type="component" value="Unassembled WGS sequence"/>
</dbReference>
<feature type="region of interest" description="Disordered" evidence="4">
    <location>
        <begin position="288"/>
        <end position="341"/>
    </location>
</feature>
<keyword evidence="1 3" id="KW-0547">Nucleotide-binding</keyword>
<accession>A0ABP7X587</accession>
<feature type="compositionally biased region" description="Basic and acidic residues" evidence="4">
    <location>
        <begin position="288"/>
        <end position="297"/>
    </location>
</feature>
<evidence type="ECO:0000313" key="7">
    <source>
        <dbReference type="Proteomes" id="UP001500392"/>
    </source>
</evidence>
<comment type="function">
    <text evidence="3">Required for a late step of 50S ribosomal subunit assembly. Has GTPase activity.</text>
</comment>
<dbReference type="PANTHER" id="PTHR45782">
    <property type="entry name" value="MITOCHONDRIAL RIBOSOME-ASSOCIATED GTPASE 1"/>
    <property type="match status" value="1"/>
</dbReference>
<dbReference type="Pfam" id="PF01926">
    <property type="entry name" value="MMR_HSR1"/>
    <property type="match status" value="1"/>
</dbReference>
<dbReference type="SUPFAM" id="SSF52540">
    <property type="entry name" value="P-loop containing nucleoside triphosphate hydrolases"/>
    <property type="match status" value="1"/>
</dbReference>
<dbReference type="PRINTS" id="PR00326">
    <property type="entry name" value="GTP1OBG"/>
</dbReference>
<dbReference type="NCBIfam" id="TIGR03596">
    <property type="entry name" value="GTPase_YlqF"/>
    <property type="match status" value="1"/>
</dbReference>
<dbReference type="CDD" id="cd01856">
    <property type="entry name" value="YlqF"/>
    <property type="match status" value="1"/>
</dbReference>
<organism evidence="6 7">
    <name type="scientific">Zhongshania borealis</name>
    <dbReference type="NCBI Taxonomy" id="889488"/>
    <lineage>
        <taxon>Bacteria</taxon>
        <taxon>Pseudomonadati</taxon>
        <taxon>Pseudomonadota</taxon>
        <taxon>Gammaproteobacteria</taxon>
        <taxon>Cellvibrionales</taxon>
        <taxon>Spongiibacteraceae</taxon>
        <taxon>Zhongshania</taxon>
    </lineage>
</organism>
<dbReference type="InterPro" id="IPR016478">
    <property type="entry name" value="GTPase_MTG1"/>
</dbReference>
<keyword evidence="3" id="KW-0963">Cytoplasm</keyword>
<name>A0ABP7X587_9GAMM</name>
<proteinExistence type="inferred from homology"/>
<dbReference type="RefSeq" id="WP_344938331.1">
    <property type="nucleotide sequence ID" value="NZ_BAABDM010000010.1"/>
</dbReference>
<evidence type="ECO:0000313" key="6">
    <source>
        <dbReference type="EMBL" id="GAA4104738.1"/>
    </source>
</evidence>
<dbReference type="PANTHER" id="PTHR45782:SF4">
    <property type="entry name" value="MITOCHONDRIAL RIBOSOME-ASSOCIATED GTPASE 1"/>
    <property type="match status" value="1"/>
</dbReference>
<comment type="similarity">
    <text evidence="3">Belongs to the TRAFAC class YlqF/YawG GTPase family. MTG1 subfamily.</text>
</comment>
<dbReference type="EMBL" id="BAABDM010000010">
    <property type="protein sequence ID" value="GAA4104738.1"/>
    <property type="molecule type" value="Genomic_DNA"/>
</dbReference>
<evidence type="ECO:0000259" key="5">
    <source>
        <dbReference type="PROSITE" id="PS51721"/>
    </source>
</evidence>
<evidence type="ECO:0000256" key="4">
    <source>
        <dbReference type="SAM" id="MobiDB-lite"/>
    </source>
</evidence>
<dbReference type="InterPro" id="IPR019991">
    <property type="entry name" value="GTP-bd_ribosome_bgen"/>
</dbReference>
<dbReference type="InterPro" id="IPR030378">
    <property type="entry name" value="G_CP_dom"/>
</dbReference>
<protein>
    <recommendedName>
        <fullName evidence="3">Ribosome biogenesis GTPase A</fullName>
    </recommendedName>
</protein>
<dbReference type="Gene3D" id="1.10.1580.10">
    <property type="match status" value="1"/>
</dbReference>
<evidence type="ECO:0000256" key="3">
    <source>
        <dbReference type="PIRNR" id="PIRNR006230"/>
    </source>
</evidence>
<feature type="domain" description="CP-type G" evidence="5">
    <location>
        <begin position="11"/>
        <end position="172"/>
    </location>
</feature>
<dbReference type="Gene3D" id="3.40.50.300">
    <property type="entry name" value="P-loop containing nucleotide triphosphate hydrolases"/>
    <property type="match status" value="1"/>
</dbReference>
<reference evidence="7" key="1">
    <citation type="journal article" date="2019" name="Int. J. Syst. Evol. Microbiol.">
        <title>The Global Catalogue of Microorganisms (GCM) 10K type strain sequencing project: providing services to taxonomists for standard genome sequencing and annotation.</title>
        <authorList>
            <consortium name="The Broad Institute Genomics Platform"/>
            <consortium name="The Broad Institute Genome Sequencing Center for Infectious Disease"/>
            <person name="Wu L."/>
            <person name="Ma J."/>
        </authorList>
    </citation>
    <scope>NUCLEOTIDE SEQUENCE [LARGE SCALE GENOMIC DNA]</scope>
    <source>
        <strain evidence="7">JCM 17304</strain>
    </source>
</reference>
<sequence>MAIQWYPGHMHKAQKDIRELLPQVDLLIEVLDARIPYSSENPAIEKIRGDKPCIKILSKSDLADPAVTAAWQVHLEQQRGVKTFATTTDEPQKIKQLLELCRRMFPAKDAGVKTINAMIVGIPNVGKSTIINTLADRIIAKTGNEPAVTKSQQRINLGSGIVLFDTPGILWPKIENPNSSYRLAVTGAIKSTAMEYDDVGFYAADYLIKAYPELLKERFQLESIPNTELAFLEVAALRRGALSAGGRINLHKICELLINELRAGTVGRITLETPEMVVQEKIEIAEAQAKKDADAAERKRRFKAGSRNPSESELAAQEANNAKRAPRGSRPPKATKPRKSK</sequence>
<dbReference type="PIRSF" id="PIRSF006230">
    <property type="entry name" value="MG442"/>
    <property type="match status" value="1"/>
</dbReference>
<keyword evidence="7" id="KW-1185">Reference proteome</keyword>
<evidence type="ECO:0000256" key="2">
    <source>
        <dbReference type="ARBA" id="ARBA00023134"/>
    </source>
</evidence>
<keyword evidence="2 3" id="KW-0342">GTP-binding</keyword>
<evidence type="ECO:0000256" key="1">
    <source>
        <dbReference type="ARBA" id="ARBA00022741"/>
    </source>
</evidence>
<dbReference type="InterPro" id="IPR027417">
    <property type="entry name" value="P-loop_NTPase"/>
</dbReference>
<dbReference type="PROSITE" id="PS51721">
    <property type="entry name" value="G_CP"/>
    <property type="match status" value="1"/>
</dbReference>
<comment type="caution">
    <text evidence="6">The sequence shown here is derived from an EMBL/GenBank/DDBJ whole genome shotgun (WGS) entry which is preliminary data.</text>
</comment>
<dbReference type="InterPro" id="IPR006073">
    <property type="entry name" value="GTP-bd"/>
</dbReference>